<dbReference type="OrthoDB" id="431720at2759"/>
<sequence>MATTIWDGLIDRRFGKVLRTISGFFAGLSTQELRRAKLDEFKLPSRLKKHCSHEIAENSSTAHDRSYPFKGLISPRVSVFLNPNWTDFNKYSRLQISLVFTVDSIEPQIYDIL</sequence>
<dbReference type="KEGG" id="ovi:T265_08438"/>
<dbReference type="Proteomes" id="UP000054324">
    <property type="component" value="Unassembled WGS sequence"/>
</dbReference>
<accession>A0A075A8F9</accession>
<dbReference type="RefSeq" id="XP_009172503.1">
    <property type="nucleotide sequence ID" value="XM_009174239.1"/>
</dbReference>
<dbReference type="CTD" id="20322617"/>
<name>A0A075A8F9_OPIVI</name>
<dbReference type="EMBL" id="KL596837">
    <property type="protein sequence ID" value="KER23749.1"/>
    <property type="molecule type" value="Genomic_DNA"/>
</dbReference>
<evidence type="ECO:0000313" key="2">
    <source>
        <dbReference type="Proteomes" id="UP000054324"/>
    </source>
</evidence>
<gene>
    <name evidence="1" type="ORF">T265_08438</name>
</gene>
<reference evidence="1 2" key="1">
    <citation type="submission" date="2013-11" db="EMBL/GenBank/DDBJ databases">
        <title>Opisthorchis viverrini - life in the bile duct.</title>
        <authorList>
            <person name="Young N.D."/>
            <person name="Nagarajan N."/>
            <person name="Lin S.J."/>
            <person name="Korhonen P.K."/>
            <person name="Jex A.R."/>
            <person name="Hall R.S."/>
            <person name="Safavi-Hemami H."/>
            <person name="Kaewkong W."/>
            <person name="Bertrand D."/>
            <person name="Gao S."/>
            <person name="Seet Q."/>
            <person name="Wongkham S."/>
            <person name="Teh B.T."/>
            <person name="Wongkham C."/>
            <person name="Intapan P.M."/>
            <person name="Maleewong W."/>
            <person name="Yang X."/>
            <person name="Hu M."/>
            <person name="Wang Z."/>
            <person name="Hofmann A."/>
            <person name="Sternberg P.W."/>
            <person name="Tan P."/>
            <person name="Wang J."/>
            <person name="Gasser R.B."/>
        </authorList>
    </citation>
    <scope>NUCLEOTIDE SEQUENCE [LARGE SCALE GENOMIC DNA]</scope>
</reference>
<proteinExistence type="predicted"/>
<dbReference type="AlphaFoldDB" id="A0A075A8F9"/>
<protein>
    <submittedName>
        <fullName evidence="1">Uncharacterized protein</fullName>
    </submittedName>
</protein>
<dbReference type="GeneID" id="20322617"/>
<organism evidence="1 2">
    <name type="scientific">Opisthorchis viverrini</name>
    <name type="common">Southeast Asian liver fluke</name>
    <dbReference type="NCBI Taxonomy" id="6198"/>
    <lineage>
        <taxon>Eukaryota</taxon>
        <taxon>Metazoa</taxon>
        <taxon>Spiralia</taxon>
        <taxon>Lophotrochozoa</taxon>
        <taxon>Platyhelminthes</taxon>
        <taxon>Trematoda</taxon>
        <taxon>Digenea</taxon>
        <taxon>Opisthorchiida</taxon>
        <taxon>Opisthorchiata</taxon>
        <taxon>Opisthorchiidae</taxon>
        <taxon>Opisthorchis</taxon>
    </lineage>
</organism>
<evidence type="ECO:0000313" key="1">
    <source>
        <dbReference type="EMBL" id="KER23749.1"/>
    </source>
</evidence>
<keyword evidence="2" id="KW-1185">Reference proteome</keyword>